<keyword evidence="1" id="KW-0808">Transferase</keyword>
<sequence length="190" mass="21194">MKLERILPFARRLLEMAIPEGGIAIDATMGNGHDTLFLAKLVGENGHVYAFDIQSDAITNTSIRLNENQLSDRVTLFEQSHDELQQSIPATTHGKINGAIFNLGYLPGGNKEIVTKPTSTIAAIEQLLSIMEKEGIIVLVIYHGHEQGAVERDKLLEYVSKIDQQYAHVLEYRFINQANNPPFIIAIEKK</sequence>
<dbReference type="Proteomes" id="UP001516662">
    <property type="component" value="Unassembled WGS sequence"/>
</dbReference>
<dbReference type="InterPro" id="IPR029063">
    <property type="entry name" value="SAM-dependent_MTases_sf"/>
</dbReference>
<dbReference type="EC" id="2.1.1.199" evidence="1"/>
<dbReference type="EMBL" id="JADCLJ010000019">
    <property type="protein sequence ID" value="MBE4908368.1"/>
    <property type="molecule type" value="Genomic_DNA"/>
</dbReference>
<dbReference type="Pfam" id="PF06962">
    <property type="entry name" value="rRNA_methylase"/>
    <property type="match status" value="1"/>
</dbReference>
<name>A0ABR9QIP0_9BACI</name>
<dbReference type="PANTHER" id="PTHR35276">
    <property type="entry name" value="S-ADENOSYL-L-METHIONINE-DEPENDENT METHYLTRANSFERASES SUPERFAMILY PROTEIN"/>
    <property type="match status" value="1"/>
</dbReference>
<organism evidence="1 2">
    <name type="scientific">Litchfieldia luteola</name>
    <dbReference type="NCBI Taxonomy" id="682179"/>
    <lineage>
        <taxon>Bacteria</taxon>
        <taxon>Bacillati</taxon>
        <taxon>Bacillota</taxon>
        <taxon>Bacilli</taxon>
        <taxon>Bacillales</taxon>
        <taxon>Bacillaceae</taxon>
        <taxon>Litchfieldia</taxon>
    </lineage>
</organism>
<proteinExistence type="predicted"/>
<dbReference type="PANTHER" id="PTHR35276:SF1">
    <property type="entry name" value="TRNA (MNM(5)S(2)U34)-METHYLTRANSFERASE, CHLOROPLASTIC"/>
    <property type="match status" value="1"/>
</dbReference>
<protein>
    <submittedName>
        <fullName evidence="1">16S rRNA (Cytosine(1402)-N(4))-methyltransferase</fullName>
        <ecNumber evidence="1">2.1.1.199</ecNumber>
    </submittedName>
</protein>
<dbReference type="Gene3D" id="3.40.50.150">
    <property type="entry name" value="Vaccinia Virus protein VP39"/>
    <property type="match status" value="1"/>
</dbReference>
<comment type="caution">
    <text evidence="1">The sequence shown here is derived from an EMBL/GenBank/DDBJ whole genome shotgun (WGS) entry which is preliminary data.</text>
</comment>
<evidence type="ECO:0000313" key="2">
    <source>
        <dbReference type="Proteomes" id="UP001516662"/>
    </source>
</evidence>
<reference evidence="1 2" key="1">
    <citation type="submission" date="2020-10" db="EMBL/GenBank/DDBJ databases">
        <title>Bacillus sp. HD4P25, an endophyte from a halophyte.</title>
        <authorList>
            <person name="Sun J.-Q."/>
        </authorList>
    </citation>
    <scope>NUCLEOTIDE SEQUENCE [LARGE SCALE GENOMIC DNA]</scope>
    <source>
        <strain evidence="1 2">YIM 93174</strain>
    </source>
</reference>
<accession>A0ABR9QIP0</accession>
<keyword evidence="2" id="KW-1185">Reference proteome</keyword>
<evidence type="ECO:0000313" key="1">
    <source>
        <dbReference type="EMBL" id="MBE4908368.1"/>
    </source>
</evidence>
<dbReference type="RefSeq" id="WP_193535975.1">
    <property type="nucleotide sequence ID" value="NZ_JADCLJ010000019.1"/>
</dbReference>
<gene>
    <name evidence="1" type="primary">mraW</name>
    <name evidence="1" type="ORF">IMZ08_09895</name>
</gene>
<dbReference type="GO" id="GO:0032259">
    <property type="term" value="P:methylation"/>
    <property type="evidence" value="ECO:0007669"/>
    <property type="project" value="UniProtKB-KW"/>
</dbReference>
<keyword evidence="1" id="KW-0489">Methyltransferase</keyword>
<dbReference type="InterPro" id="IPR010719">
    <property type="entry name" value="MnmM_MeTrfase"/>
</dbReference>
<dbReference type="GO" id="GO:0008168">
    <property type="term" value="F:methyltransferase activity"/>
    <property type="evidence" value="ECO:0007669"/>
    <property type="project" value="UniProtKB-KW"/>
</dbReference>
<dbReference type="SUPFAM" id="SSF53335">
    <property type="entry name" value="S-adenosyl-L-methionine-dependent methyltransferases"/>
    <property type="match status" value="1"/>
</dbReference>